<dbReference type="GO" id="GO:0005524">
    <property type="term" value="F:ATP binding"/>
    <property type="evidence" value="ECO:0007669"/>
    <property type="project" value="UniProtKB-KW"/>
</dbReference>
<evidence type="ECO:0000313" key="6">
    <source>
        <dbReference type="Proteomes" id="UP000247233"/>
    </source>
</evidence>
<evidence type="ECO:0000256" key="1">
    <source>
        <dbReference type="ARBA" id="ARBA00008276"/>
    </source>
</evidence>
<protein>
    <recommendedName>
        <fullName evidence="7">Folylpolyglutamate synthase</fullName>
    </recommendedName>
</protein>
<evidence type="ECO:0000256" key="3">
    <source>
        <dbReference type="ARBA" id="ARBA00022741"/>
    </source>
</evidence>
<dbReference type="EMBL" id="MSFL01000012">
    <property type="protein sequence ID" value="PWY82013.1"/>
    <property type="molecule type" value="Genomic_DNA"/>
</dbReference>
<dbReference type="InterPro" id="IPR036565">
    <property type="entry name" value="Mur-like_cat_sf"/>
</dbReference>
<accession>A0A317W6M6</accession>
<dbReference type="PANTHER" id="PTHR11136">
    <property type="entry name" value="FOLYLPOLYGLUTAMATE SYNTHASE-RELATED"/>
    <property type="match status" value="1"/>
</dbReference>
<dbReference type="GeneID" id="37068834"/>
<dbReference type="Gene3D" id="3.40.1190.10">
    <property type="entry name" value="Mur-like, catalytic domain"/>
    <property type="match status" value="1"/>
</dbReference>
<dbReference type="VEuPathDB" id="FungiDB:BO70DRAFT_396304"/>
<dbReference type="SUPFAM" id="SSF53623">
    <property type="entry name" value="MurD-like peptide ligases, catalytic domain"/>
    <property type="match status" value="1"/>
</dbReference>
<evidence type="ECO:0000313" key="5">
    <source>
        <dbReference type="EMBL" id="PWY82013.1"/>
    </source>
</evidence>
<evidence type="ECO:0000256" key="2">
    <source>
        <dbReference type="ARBA" id="ARBA00022598"/>
    </source>
</evidence>
<comment type="similarity">
    <text evidence="1">Belongs to the folylpolyglutamate synthase family.</text>
</comment>
<evidence type="ECO:0008006" key="7">
    <source>
        <dbReference type="Google" id="ProtNLM"/>
    </source>
</evidence>
<organism evidence="5 6">
    <name type="scientific">Aspergillus heteromorphus CBS 117.55</name>
    <dbReference type="NCBI Taxonomy" id="1448321"/>
    <lineage>
        <taxon>Eukaryota</taxon>
        <taxon>Fungi</taxon>
        <taxon>Dikarya</taxon>
        <taxon>Ascomycota</taxon>
        <taxon>Pezizomycotina</taxon>
        <taxon>Eurotiomycetes</taxon>
        <taxon>Eurotiomycetidae</taxon>
        <taxon>Eurotiales</taxon>
        <taxon>Aspergillaceae</taxon>
        <taxon>Aspergillus</taxon>
        <taxon>Aspergillus subgen. Circumdati</taxon>
    </lineage>
</organism>
<reference evidence="5 6" key="1">
    <citation type="submission" date="2016-12" db="EMBL/GenBank/DDBJ databases">
        <title>The genomes of Aspergillus section Nigri reveals drivers in fungal speciation.</title>
        <authorList>
            <consortium name="DOE Joint Genome Institute"/>
            <person name="Vesth T.C."/>
            <person name="Nybo J."/>
            <person name="Theobald S."/>
            <person name="Brandl J."/>
            <person name="Frisvad J.C."/>
            <person name="Nielsen K.F."/>
            <person name="Lyhne E.K."/>
            <person name="Kogle M.E."/>
            <person name="Kuo A."/>
            <person name="Riley R."/>
            <person name="Clum A."/>
            <person name="Nolan M."/>
            <person name="Lipzen A."/>
            <person name="Salamov A."/>
            <person name="Henrissat B."/>
            <person name="Wiebenga A."/>
            <person name="De Vries R.P."/>
            <person name="Grigoriev I.V."/>
            <person name="Mortensen U.H."/>
            <person name="Andersen M.R."/>
            <person name="Baker S.E."/>
        </authorList>
    </citation>
    <scope>NUCLEOTIDE SEQUENCE [LARGE SCALE GENOMIC DNA]</scope>
    <source>
        <strain evidence="5 6">CBS 117.55</strain>
    </source>
</reference>
<dbReference type="PANTHER" id="PTHR11136:SF5">
    <property type="entry name" value="FOLYLPOLYGLUTAMATE SYNTHASE, MITOCHONDRIAL"/>
    <property type="match status" value="1"/>
</dbReference>
<keyword evidence="3" id="KW-0547">Nucleotide-binding</keyword>
<dbReference type="RefSeq" id="XP_025399278.1">
    <property type="nucleotide sequence ID" value="XM_025546597.1"/>
</dbReference>
<keyword evidence="6" id="KW-1185">Reference proteome</keyword>
<dbReference type="GO" id="GO:0004326">
    <property type="term" value="F:tetrahydrofolylpolyglutamate synthase activity"/>
    <property type="evidence" value="ECO:0007669"/>
    <property type="project" value="InterPro"/>
</dbReference>
<dbReference type="STRING" id="1448321.A0A317W6M6"/>
<comment type="caution">
    <text evidence="5">The sequence shown here is derived from an EMBL/GenBank/DDBJ whole genome shotgun (WGS) entry which is preliminary data.</text>
</comment>
<evidence type="ECO:0000256" key="4">
    <source>
        <dbReference type="ARBA" id="ARBA00022840"/>
    </source>
</evidence>
<gene>
    <name evidence="5" type="ORF">BO70DRAFT_396304</name>
</gene>
<dbReference type="Proteomes" id="UP000247233">
    <property type="component" value="Unassembled WGS sequence"/>
</dbReference>
<dbReference type="AlphaFoldDB" id="A0A317W6M6"/>
<name>A0A317W6M6_9EURO</name>
<dbReference type="OrthoDB" id="5212574at2759"/>
<dbReference type="GO" id="GO:0005829">
    <property type="term" value="C:cytosol"/>
    <property type="evidence" value="ECO:0007669"/>
    <property type="project" value="TreeGrafter"/>
</dbReference>
<proteinExistence type="inferred from homology"/>
<keyword evidence="2" id="KW-0436">Ligase</keyword>
<dbReference type="InterPro" id="IPR001645">
    <property type="entry name" value="Folylpolyglutamate_synth"/>
</dbReference>
<sequence>MGMIEDMLKWCRTVGYQVCSQVCPLSAVPTEVQSPDFDPLNTVHIAGSRGKGSTSAVIAAILSEYQGPHVSKVVSLYGSLSAHGSRANSMAFHQTPLSEKQFVTYFNDIWERLGLTEECTEGGPPFARFLTYLLALHVFLQERVDSVDLVGPWFARKAAQQVSSNRVLIFNQSTRDAFTLVRRSRDSIRRSAERNEVADMEQVLMTFCAHRRGIPGEEMTGITMVRTVEEAVRCAGAVGTVLSNGEQNSPLVLITGSLHLIGSASQVLETLEGGLHL</sequence>
<keyword evidence="4" id="KW-0067">ATP-binding</keyword>
<dbReference type="GO" id="GO:0005739">
    <property type="term" value="C:mitochondrion"/>
    <property type="evidence" value="ECO:0007669"/>
    <property type="project" value="TreeGrafter"/>
</dbReference>